<accession>A0A2S0VTG3</accession>
<dbReference type="PANTHER" id="PTHR34408:SF1">
    <property type="entry name" value="GLYCOSYL HYDROLASE FAMILY 19 DOMAIN-CONTAINING PROTEIN HI_1415"/>
    <property type="match status" value="1"/>
</dbReference>
<dbReference type="RefSeq" id="WP_108603551.1">
    <property type="nucleotide sequence ID" value="NZ_CP026604.1"/>
</dbReference>
<evidence type="ECO:0000259" key="1">
    <source>
        <dbReference type="Pfam" id="PF00182"/>
    </source>
</evidence>
<proteinExistence type="predicted"/>
<dbReference type="GO" id="GO:0004568">
    <property type="term" value="F:chitinase activity"/>
    <property type="evidence" value="ECO:0007669"/>
    <property type="project" value="InterPro"/>
</dbReference>
<dbReference type="SMR" id="A0A2S0VTG3"/>
<dbReference type="Pfam" id="PF00182">
    <property type="entry name" value="Glyco_hydro_19"/>
    <property type="match status" value="1"/>
</dbReference>
<dbReference type="Proteomes" id="UP000244441">
    <property type="component" value="Chromosome"/>
</dbReference>
<dbReference type="GO" id="GO:0016998">
    <property type="term" value="P:cell wall macromolecule catabolic process"/>
    <property type="evidence" value="ECO:0007669"/>
    <property type="project" value="InterPro"/>
</dbReference>
<protein>
    <submittedName>
        <fullName evidence="2">Glycoside hydrolase family 19</fullName>
    </submittedName>
</protein>
<dbReference type="PANTHER" id="PTHR34408">
    <property type="entry name" value="FAMILY PROTEIN, PUTATIVE-RELATED"/>
    <property type="match status" value="1"/>
</dbReference>
<keyword evidence="3" id="KW-1185">Reference proteome</keyword>
<feature type="domain" description="Glycoside hydrolase family 19 catalytic" evidence="1">
    <location>
        <begin position="112"/>
        <end position="172"/>
    </location>
</feature>
<gene>
    <name evidence="2" type="ORF">C2869_14115</name>
</gene>
<reference evidence="2 3" key="1">
    <citation type="submission" date="2018-01" db="EMBL/GenBank/DDBJ databases">
        <title>Genome sequence of a Cantenovulum-like bacteria.</title>
        <authorList>
            <person name="Tan W.R."/>
            <person name="Lau N.-S."/>
            <person name="Go F."/>
            <person name="Amirul A.-A.A."/>
        </authorList>
    </citation>
    <scope>NUCLEOTIDE SEQUENCE [LARGE SCALE GENOMIC DNA]</scope>
    <source>
        <strain evidence="2 3">CCB-QB4</strain>
    </source>
</reference>
<organism evidence="2 3">
    <name type="scientific">Saccharobesus litoralis</name>
    <dbReference type="NCBI Taxonomy" id="2172099"/>
    <lineage>
        <taxon>Bacteria</taxon>
        <taxon>Pseudomonadati</taxon>
        <taxon>Pseudomonadota</taxon>
        <taxon>Gammaproteobacteria</taxon>
        <taxon>Alteromonadales</taxon>
        <taxon>Alteromonadaceae</taxon>
        <taxon>Saccharobesus</taxon>
    </lineage>
</organism>
<dbReference type="AlphaFoldDB" id="A0A2S0VTG3"/>
<name>A0A2S0VTG3_9ALTE</name>
<keyword evidence="2" id="KW-0378">Hydrolase</keyword>
<dbReference type="OrthoDB" id="9798982at2"/>
<dbReference type="InterPro" id="IPR023346">
    <property type="entry name" value="Lysozyme-like_dom_sf"/>
</dbReference>
<dbReference type="GO" id="GO:0006032">
    <property type="term" value="P:chitin catabolic process"/>
    <property type="evidence" value="ECO:0007669"/>
    <property type="project" value="InterPro"/>
</dbReference>
<dbReference type="Gene3D" id="1.10.530.10">
    <property type="match status" value="1"/>
</dbReference>
<evidence type="ECO:0000313" key="2">
    <source>
        <dbReference type="EMBL" id="AWB67504.1"/>
    </source>
</evidence>
<dbReference type="InterPro" id="IPR000726">
    <property type="entry name" value="Glyco_hydro_19_cat"/>
</dbReference>
<evidence type="ECO:0000313" key="3">
    <source>
        <dbReference type="Proteomes" id="UP000244441"/>
    </source>
</evidence>
<dbReference type="EMBL" id="CP026604">
    <property type="protein sequence ID" value="AWB67504.1"/>
    <property type="molecule type" value="Genomic_DNA"/>
</dbReference>
<dbReference type="SUPFAM" id="SSF53955">
    <property type="entry name" value="Lysozyme-like"/>
    <property type="match status" value="1"/>
</dbReference>
<dbReference type="KEGG" id="cate:C2869_14115"/>
<dbReference type="InterPro" id="IPR052354">
    <property type="entry name" value="Cell_Wall_Dynamics_Protein"/>
</dbReference>
<sequence length="210" mass="23517">MSIELTSEQLAEIMPKAKSENIDFYLPAINSQLSNFAIDTPLRVAHYIAQIAHESGSFRYKVENLNYSANALRAVFSKYFPDDDSADAHARQPEKIANVVYANRMGNGDTASGEGWQYRGRGLIQLTGKENYEKCGLSLGLDLIAQPELLEDDPDAAVGAACWYWDSRQLNEYADEDDIKAITRRINGGYNGLDDRQAYLERAKQVLNIN</sequence>